<evidence type="ECO:0000256" key="1">
    <source>
        <dbReference type="PROSITE-ProRule" id="PRU00339"/>
    </source>
</evidence>
<dbReference type="AlphaFoldDB" id="A0A2Z5FVS6"/>
<keyword evidence="4" id="KW-1185">Reference proteome</keyword>
<evidence type="ECO:0000313" key="4">
    <source>
        <dbReference type="Proteomes" id="UP000253606"/>
    </source>
</evidence>
<feature type="repeat" description="TPR" evidence="1">
    <location>
        <begin position="429"/>
        <end position="462"/>
    </location>
</feature>
<name>A0A2Z5FVS6_9BACT</name>
<feature type="repeat" description="TPR" evidence="1">
    <location>
        <begin position="327"/>
        <end position="360"/>
    </location>
</feature>
<dbReference type="EMBL" id="CP030840">
    <property type="protein sequence ID" value="AXC10951.1"/>
    <property type="molecule type" value="Genomic_DNA"/>
</dbReference>
<feature type="region of interest" description="Disordered" evidence="2">
    <location>
        <begin position="582"/>
        <end position="604"/>
    </location>
</feature>
<feature type="repeat" description="TPR" evidence="1">
    <location>
        <begin position="463"/>
        <end position="496"/>
    </location>
</feature>
<protein>
    <submittedName>
        <fullName evidence="3">TPR domain protein, putative component of TonB system</fullName>
    </submittedName>
</protein>
<feature type="repeat" description="TPR" evidence="1">
    <location>
        <begin position="43"/>
        <end position="76"/>
    </location>
</feature>
<keyword evidence="1" id="KW-0802">TPR repeat</keyword>
<dbReference type="OrthoDB" id="128461at2"/>
<dbReference type="GO" id="GO:0097363">
    <property type="term" value="F:protein O-acetylglucosaminyltransferase activity"/>
    <property type="evidence" value="ECO:0007669"/>
    <property type="project" value="TreeGrafter"/>
</dbReference>
<dbReference type="Gene3D" id="1.25.40.10">
    <property type="entry name" value="Tetratricopeptide repeat domain"/>
    <property type="match status" value="6"/>
</dbReference>
<sequence>MAMHRFRNKLKYETFGWPVVFLLLGLLADAQVTPDRQVQLSQADAAFHAGYAAAQSGDLGSAKADFQQVVQLAPEIAEGHSALGSILVQLGQYSLAIPELERALSIHAEDRSAQINLALAYQQTHAYDKSVTLFRTLDRDPADLPPSALIAYAAALTAIQQPDLAVARLQKALVDAPSDASLHDALGSLEAQRQDWPAAQSQFEQAIALDANLAAAHEHLGVTLLSEQRPADAVRELTVASELSPQDIAAQVELGRALIANGDAEKAVPILQHAVQFASSLPASGSLPASAALEAKYQLALALQGTGQEQQSIPLFQQVVDAEPRNAPALTNLALALVQTGKSKEAIPLYERSLAENAKDPLVHQDLGVAYLQQSDLDDAIREFRTGVQLAPDAYELHYNLGLALKLKDDVAAAKTELELAARLNPASPDPPFTLGILNMQIGHFDEAAEQLKLAVEMRPDNGDGWAILGSVYKQQNNLPEAAKALREAVRLLPNQPGAHITLAGVLAQQGQKDEAAAERKIAADLTRGAVNRQRATFAANSGNLLLQQGKITDAIERFQDAVSSDPTYIDGHRGLADALTRSGRTTEAEAERAKIAQIEKNQP</sequence>
<dbReference type="KEGG" id="abas:ACPOL_1605"/>
<feature type="repeat" description="TPR" evidence="1">
    <location>
        <begin position="77"/>
        <end position="110"/>
    </location>
</feature>
<proteinExistence type="predicted"/>
<dbReference type="PANTHER" id="PTHR44366">
    <property type="entry name" value="UDP-N-ACETYLGLUCOSAMINE--PEPTIDE N-ACETYLGLUCOSAMINYLTRANSFERASE 110 KDA SUBUNIT"/>
    <property type="match status" value="1"/>
</dbReference>
<evidence type="ECO:0000313" key="3">
    <source>
        <dbReference type="EMBL" id="AXC10951.1"/>
    </source>
</evidence>
<dbReference type="Pfam" id="PF13432">
    <property type="entry name" value="TPR_16"/>
    <property type="match status" value="3"/>
</dbReference>
<feature type="repeat" description="TPR" evidence="1">
    <location>
        <begin position="361"/>
        <end position="394"/>
    </location>
</feature>
<evidence type="ECO:0000256" key="2">
    <source>
        <dbReference type="SAM" id="MobiDB-lite"/>
    </source>
</evidence>
<reference evidence="3 4" key="1">
    <citation type="journal article" date="2018" name="Front. Microbiol.">
        <title>Hydrolytic Capabilities as a Key to Environmental Success: Chitinolytic and Cellulolytic Acidobacteria From Acidic Sub-arctic Soils and Boreal Peatlands.</title>
        <authorList>
            <person name="Belova S.E."/>
            <person name="Ravin N.V."/>
            <person name="Pankratov T.A."/>
            <person name="Rakitin A.L."/>
            <person name="Ivanova A.A."/>
            <person name="Beletsky A.V."/>
            <person name="Mardanov A.V."/>
            <person name="Sinninghe Damste J.S."/>
            <person name="Dedysh S.N."/>
        </authorList>
    </citation>
    <scope>NUCLEOTIDE SEQUENCE [LARGE SCALE GENOMIC DNA]</scope>
    <source>
        <strain evidence="3 4">SBC82</strain>
    </source>
</reference>
<feature type="compositionally biased region" description="Basic and acidic residues" evidence="2">
    <location>
        <begin position="585"/>
        <end position="595"/>
    </location>
</feature>
<dbReference type="SMART" id="SM00028">
    <property type="entry name" value="TPR"/>
    <property type="match status" value="13"/>
</dbReference>
<dbReference type="InterPro" id="IPR019734">
    <property type="entry name" value="TPR_rpt"/>
</dbReference>
<dbReference type="Pfam" id="PF14559">
    <property type="entry name" value="TPR_19"/>
    <property type="match status" value="3"/>
</dbReference>
<dbReference type="SUPFAM" id="SSF48452">
    <property type="entry name" value="TPR-like"/>
    <property type="match status" value="2"/>
</dbReference>
<dbReference type="GO" id="GO:0006493">
    <property type="term" value="P:protein O-linked glycosylation"/>
    <property type="evidence" value="ECO:0007669"/>
    <property type="project" value="InterPro"/>
</dbReference>
<dbReference type="InterPro" id="IPR011990">
    <property type="entry name" value="TPR-like_helical_dom_sf"/>
</dbReference>
<gene>
    <name evidence="3" type="ORF">ACPOL_1605</name>
</gene>
<feature type="repeat" description="TPR" evidence="1">
    <location>
        <begin position="536"/>
        <end position="569"/>
    </location>
</feature>
<dbReference type="InterPro" id="IPR037919">
    <property type="entry name" value="OGT"/>
</dbReference>
<dbReference type="PROSITE" id="PS50005">
    <property type="entry name" value="TPR"/>
    <property type="match status" value="7"/>
</dbReference>
<dbReference type="PANTHER" id="PTHR44366:SF1">
    <property type="entry name" value="UDP-N-ACETYLGLUCOSAMINE--PEPTIDE N-ACETYLGLUCOSAMINYLTRANSFERASE 110 KDA SUBUNIT"/>
    <property type="match status" value="1"/>
</dbReference>
<organism evidence="3 4">
    <name type="scientific">Acidisarcina polymorpha</name>
    <dbReference type="NCBI Taxonomy" id="2211140"/>
    <lineage>
        <taxon>Bacteria</taxon>
        <taxon>Pseudomonadati</taxon>
        <taxon>Acidobacteriota</taxon>
        <taxon>Terriglobia</taxon>
        <taxon>Terriglobales</taxon>
        <taxon>Acidobacteriaceae</taxon>
        <taxon>Acidisarcina</taxon>
    </lineage>
</organism>
<accession>A0A2Z5FVS6</accession>
<dbReference type="Proteomes" id="UP000253606">
    <property type="component" value="Chromosome"/>
</dbReference>